<reference evidence="2 3" key="1">
    <citation type="submission" date="2020-04" db="EMBL/GenBank/DDBJ databases">
        <authorList>
            <person name="Yao Y."/>
            <person name="He Z."/>
        </authorList>
    </citation>
    <scope>NUCLEOTIDE SEQUENCE [LARGE SCALE GENOMIC DNA]</scope>
    <source>
        <strain evidence="2 3">CY-1</strain>
    </source>
</reference>
<dbReference type="EMBL" id="CP051487">
    <property type="protein sequence ID" value="QJC77334.1"/>
    <property type="molecule type" value="Genomic_DNA"/>
</dbReference>
<protein>
    <recommendedName>
        <fullName evidence="1">Dermonecrotic toxin N-terminal domain-containing protein</fullName>
    </recommendedName>
</protein>
<evidence type="ECO:0000313" key="3">
    <source>
        <dbReference type="Proteomes" id="UP000501367"/>
    </source>
</evidence>
<evidence type="ECO:0000313" key="2">
    <source>
        <dbReference type="EMBL" id="QJC77334.1"/>
    </source>
</evidence>
<organism evidence="2 3">
    <name type="scientific">Pseudomonas umsongensis</name>
    <dbReference type="NCBI Taxonomy" id="198618"/>
    <lineage>
        <taxon>Bacteria</taxon>
        <taxon>Pseudomonadati</taxon>
        <taxon>Pseudomonadota</taxon>
        <taxon>Gammaproteobacteria</taxon>
        <taxon>Pseudomonadales</taxon>
        <taxon>Pseudomonadaceae</taxon>
        <taxon>Pseudomonas</taxon>
    </lineage>
</organism>
<evidence type="ECO:0000259" key="1">
    <source>
        <dbReference type="Pfam" id="PF20178"/>
    </source>
</evidence>
<name>A0AAE6ZSE0_9PSED</name>
<feature type="domain" description="Dermonecrotic toxin N-terminal" evidence="1">
    <location>
        <begin position="84"/>
        <end position="332"/>
    </location>
</feature>
<dbReference type="InterPro" id="IPR046673">
    <property type="entry name" value="ToxA_N"/>
</dbReference>
<dbReference type="GeneID" id="72192545"/>
<sequence>MEHSVLVRGPAEPIKQEKSIHHEFIKRALPKWLAGAPLKRVGALKMGLSGIPQWIKEAPAVLHTSLKKSMTTSWNAQNDVDRMLAELQDVYDFAEPLLIQALKRQYGIDVDVRGTYLKLFAPASVPLWANSIVRGAGSRTVSMLDAALHNFARHEVLLPDSQFISKPDELGRFEILDIRHRMSIEQFKTLCRELDIGAQYQKHLENYLRPSDGLAQGVLQHKITKSQKSALSAATDLALMRKDISANGYRVVMGMLEGLQGMKLQGLPVRYYHLTILDTRMYGIVLIAGDLDAPVAERRLIAYVPHDPVHPLKEYASTEEFALELTRQLRDAGPTSTPEGLPSRCSYQQFFSRFVAHQQRGHFFAELNSRLVEIKQHEKEWGVDRPVWRETPVENPRLHFGMLKFQEDTETRFNGNLWVYLYQMQQNKILNDAREMVISTADADRKERGAWFDNLTKMLADIFNAALLVVTPFVPFLGEVMMAYMVYQLASEVIEGVVDLAEGIYLEGAEHLIGFVESLIQLGTFGAGMQLVSGVVLPKLSPFIEGAKPVTLANGDKRLWGQNLGPYQRNLALAADSKPDLYGLHRHEGKPILNLGKRYFELKKDAKTGKHRVQHPTRPDAYQPVVESNGECAFIVEGEQPRLWDDDTLMDRLGQSMQVLGDAHNDIRTVSRSDVNTIRRMYVDKERALPLLSDTVTRFQIDRDIQTFIQQIGSDHPQDYLRADLAFQFELLDGVWPGRAIELTGTDGEVLRVIGRADAAPLRIRKDRLIEGNLLKTLLSHLDQADTKLLMGQASGASETTIDANARQLRLVLAKRAKNRQTSLFDTRYRQLENARSAKNASVRNIQDRVPGLPGTVAQELLAIATRSELQDIAQGKLSDRLESLAQWALRDVRNARAYEGLYLDSVDNPDTRRLVLHSLKNLPGWNPDVRIDVCQFDFGGALLDSIGKENATIRRTLVEREDLSFQAYDAEGNTLNSASDFYLSILQALPNAERNALNIGIGKGWQLKEAISNRALKPYRLGKVLSELPALDPFTFDPRVMRLRGGAPTGEGEAATLQGIADLYPDLVVGAFHPSVSAYERYDYLRGVKLMNDTFPDEYFQSLWQALFEANAARDAQANTRVVQSIEALPDLEKLMTDEQFTPLIEQMFTRDGLIPLPETRRNLAMNARNLERTGRANDYQALLRSVQQDAVTLTPELADLRSYGDQLSKNLVASDEPIQVSPRTMDDLKLAQQAICRVKELIPLSGNQLPSMWEKGGSAIAKIKGLREMNLEEGGFTAKLTIAEAARKAIEIKGGNCSENSKVTFSILASQPRTSSIHIVKATELDHQYVVIGDDLSNPEGLVVADSWPEFPAAHLASKGSFEFEMPPVQTLAPGPAVAEYAFINDVPPGPTTLPAVSEPNTFRQIKINKLYQSGAYAQWTSVTELGLTYRVEGGTPVTFERLPASVIENRVDAYSRYLNAFEGLLPEQADAD</sequence>
<proteinExistence type="predicted"/>
<dbReference type="KEGG" id="pum:HGP31_03140"/>
<dbReference type="RefSeq" id="WP_168757148.1">
    <property type="nucleotide sequence ID" value="NZ_CP051487.1"/>
</dbReference>
<gene>
    <name evidence="2" type="ORF">HGP31_03140</name>
</gene>
<dbReference type="Pfam" id="PF20178">
    <property type="entry name" value="ToxA_N"/>
    <property type="match status" value="1"/>
</dbReference>
<accession>A0AAE6ZSE0</accession>
<dbReference type="Proteomes" id="UP000501367">
    <property type="component" value="Chromosome"/>
</dbReference>